<dbReference type="FunFam" id="1.10.730.10:FF:000002">
    <property type="entry name" value="Leucine--tRNA ligase"/>
    <property type="match status" value="1"/>
</dbReference>
<evidence type="ECO:0000256" key="1">
    <source>
        <dbReference type="ARBA" id="ARBA00005594"/>
    </source>
</evidence>
<dbReference type="Pfam" id="PF00133">
    <property type="entry name" value="tRNA-synt_1"/>
    <property type="match status" value="1"/>
</dbReference>
<dbReference type="Gene3D" id="3.10.20.590">
    <property type="match status" value="1"/>
</dbReference>
<dbReference type="PANTHER" id="PTHR43740:SF2">
    <property type="entry name" value="LEUCINE--TRNA LIGASE, MITOCHONDRIAL"/>
    <property type="match status" value="1"/>
</dbReference>
<dbReference type="InterPro" id="IPR013155">
    <property type="entry name" value="M/V/L/I-tRNA-synth_anticd-bd"/>
</dbReference>
<comment type="catalytic activity">
    <reaction evidence="8 9">
        <text>tRNA(Leu) + L-leucine + ATP = L-leucyl-tRNA(Leu) + AMP + diphosphate</text>
        <dbReference type="Rhea" id="RHEA:11688"/>
        <dbReference type="Rhea" id="RHEA-COMP:9613"/>
        <dbReference type="Rhea" id="RHEA-COMP:9622"/>
        <dbReference type="ChEBI" id="CHEBI:30616"/>
        <dbReference type="ChEBI" id="CHEBI:33019"/>
        <dbReference type="ChEBI" id="CHEBI:57427"/>
        <dbReference type="ChEBI" id="CHEBI:78442"/>
        <dbReference type="ChEBI" id="CHEBI:78494"/>
        <dbReference type="ChEBI" id="CHEBI:456215"/>
        <dbReference type="EC" id="6.1.1.4"/>
    </reaction>
</comment>
<dbReference type="Gene3D" id="3.40.50.620">
    <property type="entry name" value="HUPs"/>
    <property type="match status" value="2"/>
</dbReference>
<dbReference type="NCBIfam" id="TIGR00396">
    <property type="entry name" value="leuS_bact"/>
    <property type="match status" value="1"/>
</dbReference>
<dbReference type="EMBL" id="DXGD01000003">
    <property type="protein sequence ID" value="HIW98512.1"/>
    <property type="molecule type" value="Genomic_DNA"/>
</dbReference>
<feature type="domain" description="Methionyl/Leucyl tRNA synthetase" evidence="14">
    <location>
        <begin position="92"/>
        <end position="233"/>
    </location>
</feature>
<dbReference type="GO" id="GO:0002161">
    <property type="term" value="F:aminoacyl-tRNA deacylase activity"/>
    <property type="evidence" value="ECO:0007669"/>
    <property type="project" value="InterPro"/>
</dbReference>
<keyword evidence="5 9" id="KW-0067">ATP-binding</keyword>
<evidence type="ECO:0000313" key="16">
    <source>
        <dbReference type="EMBL" id="HIW98512.1"/>
    </source>
</evidence>
<evidence type="ECO:0000313" key="17">
    <source>
        <dbReference type="Proteomes" id="UP000824151"/>
    </source>
</evidence>
<reference evidence="16" key="2">
    <citation type="submission" date="2021-04" db="EMBL/GenBank/DDBJ databases">
        <authorList>
            <person name="Gilroy R."/>
        </authorList>
    </citation>
    <scope>NUCLEOTIDE SEQUENCE</scope>
    <source>
        <strain evidence="16">ChiHejej3B27-3195</strain>
    </source>
</reference>
<evidence type="ECO:0000256" key="7">
    <source>
        <dbReference type="ARBA" id="ARBA00023146"/>
    </source>
</evidence>
<dbReference type="PROSITE" id="PS00178">
    <property type="entry name" value="AA_TRNA_LIGASE_I"/>
    <property type="match status" value="1"/>
</dbReference>
<dbReference type="InterPro" id="IPR025709">
    <property type="entry name" value="Leu_tRNA-synth_edit"/>
</dbReference>
<dbReference type="SUPFAM" id="SSF52374">
    <property type="entry name" value="Nucleotidylyl transferase"/>
    <property type="match status" value="1"/>
</dbReference>
<dbReference type="FunFam" id="3.40.50.620:FF:000003">
    <property type="entry name" value="Leucine--tRNA ligase"/>
    <property type="match status" value="1"/>
</dbReference>
<keyword evidence="2 9" id="KW-0963">Cytoplasm</keyword>
<dbReference type="CDD" id="cd07958">
    <property type="entry name" value="Anticodon_Ia_Leu_BEm"/>
    <property type="match status" value="1"/>
</dbReference>
<dbReference type="Proteomes" id="UP000824151">
    <property type="component" value="Unassembled WGS sequence"/>
</dbReference>
<comment type="caution">
    <text evidence="16">The sequence shown here is derived from an EMBL/GenBank/DDBJ whole genome shotgun (WGS) entry which is preliminary data.</text>
</comment>
<dbReference type="GO" id="GO:0004823">
    <property type="term" value="F:leucine-tRNA ligase activity"/>
    <property type="evidence" value="ECO:0007669"/>
    <property type="project" value="UniProtKB-UniRule"/>
</dbReference>
<evidence type="ECO:0000256" key="6">
    <source>
        <dbReference type="ARBA" id="ARBA00022917"/>
    </source>
</evidence>
<dbReference type="HAMAP" id="MF_00049_B">
    <property type="entry name" value="Leu_tRNA_synth_B"/>
    <property type="match status" value="1"/>
</dbReference>
<dbReference type="CDD" id="cd00812">
    <property type="entry name" value="LeuRS_core"/>
    <property type="match status" value="1"/>
</dbReference>
<feature type="domain" description="Methionyl/Valyl/Leucyl/Isoleucyl-tRNA synthetase anticodon-binding" evidence="13">
    <location>
        <begin position="716"/>
        <end position="836"/>
    </location>
</feature>
<evidence type="ECO:0000256" key="2">
    <source>
        <dbReference type="ARBA" id="ARBA00022490"/>
    </source>
</evidence>
<organism evidence="16 17">
    <name type="scientific">Candidatus Nesterenkonia stercoripullorum</name>
    <dbReference type="NCBI Taxonomy" id="2838701"/>
    <lineage>
        <taxon>Bacteria</taxon>
        <taxon>Bacillati</taxon>
        <taxon>Actinomycetota</taxon>
        <taxon>Actinomycetes</taxon>
        <taxon>Micrococcales</taxon>
        <taxon>Micrococcaceae</taxon>
        <taxon>Nesterenkonia</taxon>
    </lineage>
</organism>
<feature type="domain" description="Aminoacyl-tRNA synthetase class Ia" evidence="12">
    <location>
        <begin position="476"/>
        <end position="679"/>
    </location>
</feature>
<feature type="short sequence motif" description="'KMSKS' region" evidence="9">
    <location>
        <begin position="640"/>
        <end position="644"/>
    </location>
</feature>
<dbReference type="InterPro" id="IPR014729">
    <property type="entry name" value="Rossmann-like_a/b/a_fold"/>
</dbReference>
<dbReference type="InterPro" id="IPR009080">
    <property type="entry name" value="tRNAsynth_Ia_anticodon-bd"/>
</dbReference>
<evidence type="ECO:0000256" key="3">
    <source>
        <dbReference type="ARBA" id="ARBA00022598"/>
    </source>
</evidence>
<feature type="domain" description="Leucyl-tRNA synthetase editing" evidence="15">
    <location>
        <begin position="274"/>
        <end position="458"/>
    </location>
</feature>
<accession>A0A9D1UR13</accession>
<feature type="binding site" evidence="9">
    <location>
        <position position="643"/>
    </location>
    <ligand>
        <name>ATP</name>
        <dbReference type="ChEBI" id="CHEBI:30616"/>
    </ligand>
</feature>
<dbReference type="InterPro" id="IPR015413">
    <property type="entry name" value="Methionyl/Leucyl_tRNA_Synth"/>
</dbReference>
<sequence length="876" mass="96758">MSRRTRGNPTVSTASHHSADQHSADQHSADHHTTAPATSPDAPAADSSSLQARKKAYDIKEIEARWQPFWEQDQTFAVDPEDTRPRKYILDMFPYPSGDLHMGHAEAFAIGDVPARYARLRGYQVLHPIGWDSFGLPAENAAIKNNAHPAEWTYANIETQAESFKRYGISVDWSRRLHTSDPSYYRWTQWLFLQFYKHKLAYRKDSPVNWCPKDQTVLANEQVVDGACERCHTPVVKKSLNQWYFKITDYADRLLDDMEQLQGSWPERVLSMQRNWIGRSTGASVRYRIEDAEQGRSVEPLEVFTTRPDTLYGVTFMVVAADADLAQQLVTADREAELAAYRESLGSVSDIERQSADRERTGVFLGRYAVHPLTGERLPIWASDYVLADYGTGAVMGVPAHDQRDLEFAAAMGLDVRVVLDTGEDDPTQSGQATTGEGISVNSPAWEGLGKDAAVARSLDVLEAEGLGSPTVNYRLRDWLLSRQRFWGAPIPIIHCPHCGEVPVPEDQLPVELPTDLRGEQLAPRGKSPLAAASEWVAVDCPQCGDPAQRDTDTMDTFVDSSWYYIRYIDPNNDQVAFPSEEVNRWMPAAQYVGGVEHAILHLLYSRFFTKVLYDLGLVNFTEPFAALLNQGQVLNGGKAMSKSLGNGVDLGEQLDTYGVDAVRLTMVFASPPEDDVDWADVSPAGAAKFLARAWRLAQDVAGVAAGDPAAGAQGLRAVTHRTIAEAEQLVEDRKFNVVVARVMELVNATRKEIDSGAGAADPAVREATEVTAQMLSLVAPYTAEDMWRLLGHEASVANSAWPAYDPALLVEDSVTAVVQVKGKLRDKLEVPADITSEDLEQRALNLPKIQGYIEADGGVRKVIVRAPKLVNVVTG</sequence>
<dbReference type="InterPro" id="IPR009008">
    <property type="entry name" value="Val/Leu/Ile-tRNA-synth_edit"/>
</dbReference>
<dbReference type="Pfam" id="PF08264">
    <property type="entry name" value="Anticodon_1"/>
    <property type="match status" value="1"/>
</dbReference>
<evidence type="ECO:0000256" key="5">
    <source>
        <dbReference type="ARBA" id="ARBA00022840"/>
    </source>
</evidence>
<keyword evidence="7 9" id="KW-0030">Aminoacyl-tRNA synthetase</keyword>
<evidence type="ECO:0000256" key="9">
    <source>
        <dbReference type="HAMAP-Rule" id="MF_00049"/>
    </source>
</evidence>
<gene>
    <name evidence="9 16" type="primary">leuS</name>
    <name evidence="16" type="ORF">H9871_00045</name>
</gene>
<dbReference type="InterPro" id="IPR001412">
    <property type="entry name" value="aa-tRNA-synth_I_CS"/>
</dbReference>
<dbReference type="SUPFAM" id="SSF50677">
    <property type="entry name" value="ValRS/IleRS/LeuRS editing domain"/>
    <property type="match status" value="1"/>
</dbReference>
<dbReference type="FunFam" id="3.40.50.620:FF:000056">
    <property type="entry name" value="Leucine--tRNA ligase"/>
    <property type="match status" value="1"/>
</dbReference>
<evidence type="ECO:0000259" key="13">
    <source>
        <dbReference type="Pfam" id="PF08264"/>
    </source>
</evidence>
<dbReference type="InterPro" id="IPR002300">
    <property type="entry name" value="aa-tRNA-synth_Ia"/>
</dbReference>
<dbReference type="GO" id="GO:0005524">
    <property type="term" value="F:ATP binding"/>
    <property type="evidence" value="ECO:0007669"/>
    <property type="project" value="UniProtKB-UniRule"/>
</dbReference>
<keyword evidence="6 9" id="KW-0648">Protein biosynthesis</keyword>
<reference evidence="16" key="1">
    <citation type="journal article" date="2021" name="PeerJ">
        <title>Extensive microbial diversity within the chicken gut microbiome revealed by metagenomics and culture.</title>
        <authorList>
            <person name="Gilroy R."/>
            <person name="Ravi A."/>
            <person name="Getino M."/>
            <person name="Pursley I."/>
            <person name="Horton D.L."/>
            <person name="Alikhan N.F."/>
            <person name="Baker D."/>
            <person name="Gharbi K."/>
            <person name="Hall N."/>
            <person name="Watson M."/>
            <person name="Adriaenssens E.M."/>
            <person name="Foster-Nyarko E."/>
            <person name="Jarju S."/>
            <person name="Secka A."/>
            <person name="Antonio M."/>
            <person name="Oren A."/>
            <person name="Chaudhuri R.R."/>
            <person name="La Ragione R."/>
            <person name="Hildebrand F."/>
            <person name="Pallen M.J."/>
        </authorList>
    </citation>
    <scope>NUCLEOTIDE SEQUENCE</scope>
    <source>
        <strain evidence="16">ChiHejej3B27-3195</strain>
    </source>
</reference>
<evidence type="ECO:0000259" key="14">
    <source>
        <dbReference type="Pfam" id="PF09334"/>
    </source>
</evidence>
<dbReference type="EC" id="6.1.1.4" evidence="9"/>
<evidence type="ECO:0000256" key="8">
    <source>
        <dbReference type="ARBA" id="ARBA00047469"/>
    </source>
</evidence>
<comment type="subcellular location">
    <subcellularLocation>
        <location evidence="9">Cytoplasm</location>
    </subcellularLocation>
</comment>
<feature type="compositionally biased region" description="Basic and acidic residues" evidence="11">
    <location>
        <begin position="17"/>
        <end position="33"/>
    </location>
</feature>
<dbReference type="Pfam" id="PF13603">
    <property type="entry name" value="tRNA-synt_1_2"/>
    <property type="match status" value="1"/>
</dbReference>
<comment type="similarity">
    <text evidence="1 9 10">Belongs to the class-I aminoacyl-tRNA synthetase family.</text>
</comment>
<dbReference type="InterPro" id="IPR002302">
    <property type="entry name" value="Leu-tRNA-ligase"/>
</dbReference>
<evidence type="ECO:0000256" key="11">
    <source>
        <dbReference type="SAM" id="MobiDB-lite"/>
    </source>
</evidence>
<dbReference type="Gene3D" id="1.10.730.10">
    <property type="entry name" value="Isoleucyl-tRNA Synthetase, Domain 1"/>
    <property type="match status" value="1"/>
</dbReference>
<dbReference type="PRINTS" id="PR00985">
    <property type="entry name" value="TRNASYNTHLEU"/>
</dbReference>
<dbReference type="PANTHER" id="PTHR43740">
    <property type="entry name" value="LEUCYL-TRNA SYNTHETASE"/>
    <property type="match status" value="1"/>
</dbReference>
<feature type="region of interest" description="Disordered" evidence="11">
    <location>
        <begin position="1"/>
        <end position="52"/>
    </location>
</feature>
<dbReference type="SUPFAM" id="SSF47323">
    <property type="entry name" value="Anticodon-binding domain of a subclass of class I aminoacyl-tRNA synthetases"/>
    <property type="match status" value="1"/>
</dbReference>
<dbReference type="GO" id="GO:0006429">
    <property type="term" value="P:leucyl-tRNA aminoacylation"/>
    <property type="evidence" value="ECO:0007669"/>
    <property type="project" value="UniProtKB-UniRule"/>
</dbReference>
<protein>
    <recommendedName>
        <fullName evidence="9">Leucine--tRNA ligase</fullName>
        <ecNumber evidence="9">6.1.1.4</ecNumber>
    </recommendedName>
    <alternativeName>
        <fullName evidence="9">Leucyl-tRNA synthetase</fullName>
        <shortName evidence="9">LeuRS</shortName>
    </alternativeName>
</protein>
<evidence type="ECO:0000259" key="15">
    <source>
        <dbReference type="Pfam" id="PF13603"/>
    </source>
</evidence>
<keyword evidence="3 9" id="KW-0436">Ligase</keyword>
<proteinExistence type="inferred from homology"/>
<dbReference type="GO" id="GO:0005829">
    <property type="term" value="C:cytosol"/>
    <property type="evidence" value="ECO:0007669"/>
    <property type="project" value="TreeGrafter"/>
</dbReference>
<dbReference type="Gene3D" id="3.90.740.10">
    <property type="entry name" value="Valyl/Leucyl/Isoleucyl-tRNA synthetase, editing domain"/>
    <property type="match status" value="1"/>
</dbReference>
<evidence type="ECO:0000259" key="12">
    <source>
        <dbReference type="Pfam" id="PF00133"/>
    </source>
</evidence>
<dbReference type="Pfam" id="PF09334">
    <property type="entry name" value="tRNA-synt_1g"/>
    <property type="match status" value="1"/>
</dbReference>
<keyword evidence="4 9" id="KW-0547">Nucleotide-binding</keyword>
<feature type="compositionally biased region" description="Low complexity" evidence="11">
    <location>
        <begin position="34"/>
        <end position="49"/>
    </location>
</feature>
<dbReference type="AlphaFoldDB" id="A0A9D1UR13"/>
<name>A0A9D1UR13_9MICC</name>
<feature type="compositionally biased region" description="Polar residues" evidence="11">
    <location>
        <begin position="7"/>
        <end position="16"/>
    </location>
</feature>
<feature type="short sequence motif" description="'HIGH' region" evidence="9">
    <location>
        <begin position="94"/>
        <end position="104"/>
    </location>
</feature>
<evidence type="ECO:0000256" key="10">
    <source>
        <dbReference type="RuleBase" id="RU363035"/>
    </source>
</evidence>
<evidence type="ECO:0000256" key="4">
    <source>
        <dbReference type="ARBA" id="ARBA00022741"/>
    </source>
</evidence>